<proteinExistence type="predicted"/>
<dbReference type="EMBL" id="JABWDY010031182">
    <property type="protein sequence ID" value="KAF5185084.1"/>
    <property type="molecule type" value="Genomic_DNA"/>
</dbReference>
<gene>
    <name evidence="3" type="ORF">FRX31_025328</name>
</gene>
<evidence type="ECO:0000256" key="2">
    <source>
        <dbReference type="SAM" id="Phobius"/>
    </source>
</evidence>
<keyword evidence="2" id="KW-0812">Transmembrane</keyword>
<keyword evidence="2" id="KW-0472">Membrane</keyword>
<keyword evidence="2" id="KW-1133">Transmembrane helix</keyword>
<reference evidence="3 4" key="1">
    <citation type="submission" date="2020-06" db="EMBL/GenBank/DDBJ databases">
        <title>Transcriptomic and genomic resources for Thalictrum thalictroides and T. hernandezii: Facilitating candidate gene discovery in an emerging model plant lineage.</title>
        <authorList>
            <person name="Arias T."/>
            <person name="Riano-Pachon D.M."/>
            <person name="Di Stilio V.S."/>
        </authorList>
    </citation>
    <scope>NUCLEOTIDE SEQUENCE [LARGE SCALE GENOMIC DNA]</scope>
    <source>
        <strain evidence="4">cv. WT478/WT964</strain>
        <tissue evidence="3">Leaves</tissue>
    </source>
</reference>
<accession>A0A7J6VJ06</accession>
<keyword evidence="4" id="KW-1185">Reference proteome</keyword>
<evidence type="ECO:0000313" key="4">
    <source>
        <dbReference type="Proteomes" id="UP000554482"/>
    </source>
</evidence>
<feature type="transmembrane region" description="Helical" evidence="2">
    <location>
        <begin position="93"/>
        <end position="109"/>
    </location>
</feature>
<name>A0A7J6VJ06_THATH</name>
<comment type="caution">
    <text evidence="3">The sequence shown here is derived from an EMBL/GenBank/DDBJ whole genome shotgun (WGS) entry which is preliminary data.</text>
</comment>
<sequence>MGIGKDSPSPSPSEVSMRRSTESLSPSEVSLRRATESLKILIRLGLQDESNLSQDELKKILDDPEITEGLQRLHVAVVDGACQAVANRLRRPAAIVFGYIAALVAFIVYV</sequence>
<protein>
    <recommendedName>
        <fullName evidence="5">Transmembrane protein</fullName>
    </recommendedName>
</protein>
<evidence type="ECO:0008006" key="5">
    <source>
        <dbReference type="Google" id="ProtNLM"/>
    </source>
</evidence>
<evidence type="ECO:0000256" key="1">
    <source>
        <dbReference type="SAM" id="MobiDB-lite"/>
    </source>
</evidence>
<feature type="region of interest" description="Disordered" evidence="1">
    <location>
        <begin position="1"/>
        <end position="29"/>
    </location>
</feature>
<organism evidence="3 4">
    <name type="scientific">Thalictrum thalictroides</name>
    <name type="common">Rue-anemone</name>
    <name type="synonym">Anemone thalictroides</name>
    <dbReference type="NCBI Taxonomy" id="46969"/>
    <lineage>
        <taxon>Eukaryota</taxon>
        <taxon>Viridiplantae</taxon>
        <taxon>Streptophyta</taxon>
        <taxon>Embryophyta</taxon>
        <taxon>Tracheophyta</taxon>
        <taxon>Spermatophyta</taxon>
        <taxon>Magnoliopsida</taxon>
        <taxon>Ranunculales</taxon>
        <taxon>Ranunculaceae</taxon>
        <taxon>Thalictroideae</taxon>
        <taxon>Thalictrum</taxon>
    </lineage>
</organism>
<dbReference type="Proteomes" id="UP000554482">
    <property type="component" value="Unassembled WGS sequence"/>
</dbReference>
<dbReference type="AlphaFoldDB" id="A0A7J6VJ06"/>
<evidence type="ECO:0000313" key="3">
    <source>
        <dbReference type="EMBL" id="KAF5185084.1"/>
    </source>
</evidence>